<evidence type="ECO:0000313" key="1">
    <source>
        <dbReference type="EMBL" id="KAK2105842.1"/>
    </source>
</evidence>
<name>A0ABQ9V914_SAGOE</name>
<accession>A0ABQ9V914</accession>
<dbReference type="EMBL" id="JASSZA010000007">
    <property type="protein sequence ID" value="KAK2105842.1"/>
    <property type="molecule type" value="Genomic_DNA"/>
</dbReference>
<gene>
    <name evidence="1" type="ORF">P7K49_015356</name>
</gene>
<sequence>SPEIQADELMHVTSGLVNPHTDSGRGLHWFREAKWEPVNKPTTLNGHSDDTIHVCRHGHVVVSG</sequence>
<proteinExistence type="predicted"/>
<organism evidence="1 2">
    <name type="scientific">Saguinus oedipus</name>
    <name type="common">Cotton-top tamarin</name>
    <name type="synonym">Oedipomidas oedipus</name>
    <dbReference type="NCBI Taxonomy" id="9490"/>
    <lineage>
        <taxon>Eukaryota</taxon>
        <taxon>Metazoa</taxon>
        <taxon>Chordata</taxon>
        <taxon>Craniata</taxon>
        <taxon>Vertebrata</taxon>
        <taxon>Euteleostomi</taxon>
        <taxon>Mammalia</taxon>
        <taxon>Eutheria</taxon>
        <taxon>Euarchontoglires</taxon>
        <taxon>Primates</taxon>
        <taxon>Haplorrhini</taxon>
        <taxon>Platyrrhini</taxon>
        <taxon>Cebidae</taxon>
        <taxon>Callitrichinae</taxon>
        <taxon>Saguinus</taxon>
    </lineage>
</organism>
<feature type="non-terminal residue" evidence="1">
    <location>
        <position position="64"/>
    </location>
</feature>
<keyword evidence="2" id="KW-1185">Reference proteome</keyword>
<comment type="caution">
    <text evidence="1">The sequence shown here is derived from an EMBL/GenBank/DDBJ whole genome shotgun (WGS) entry which is preliminary data.</text>
</comment>
<evidence type="ECO:0000313" key="2">
    <source>
        <dbReference type="Proteomes" id="UP001266305"/>
    </source>
</evidence>
<protein>
    <submittedName>
        <fullName evidence="1">Uncharacterized protein</fullName>
    </submittedName>
</protein>
<feature type="non-terminal residue" evidence="1">
    <location>
        <position position="1"/>
    </location>
</feature>
<reference evidence="1 2" key="1">
    <citation type="submission" date="2023-05" db="EMBL/GenBank/DDBJ databases">
        <title>B98-5 Cell Line De Novo Hybrid Assembly: An Optical Mapping Approach.</title>
        <authorList>
            <person name="Kananen K."/>
            <person name="Auerbach J.A."/>
            <person name="Kautto E."/>
            <person name="Blachly J.S."/>
        </authorList>
    </citation>
    <scope>NUCLEOTIDE SEQUENCE [LARGE SCALE GENOMIC DNA]</scope>
    <source>
        <strain evidence="1">B95-8</strain>
        <tissue evidence="1">Cell line</tissue>
    </source>
</reference>
<dbReference type="Proteomes" id="UP001266305">
    <property type="component" value="Unassembled WGS sequence"/>
</dbReference>